<name>A0AAW0MU92_9GOBI</name>
<reference evidence="3" key="1">
    <citation type="submission" date="2024-04" db="EMBL/GenBank/DDBJ databases">
        <title>Salinicola lusitanus LLJ914,a marine bacterium isolated from the Okinawa Trough.</title>
        <authorList>
            <person name="Li J."/>
        </authorList>
    </citation>
    <scope>NUCLEOTIDE SEQUENCE [LARGE SCALE GENOMIC DNA]</scope>
</reference>
<proteinExistence type="predicted"/>
<accession>A0AAW0MU92</accession>
<dbReference type="AlphaFoldDB" id="A0AAW0MU92"/>
<keyword evidence="3" id="KW-1185">Reference proteome</keyword>
<comment type="caution">
    <text evidence="2">The sequence shown here is derived from an EMBL/GenBank/DDBJ whole genome shotgun (WGS) entry which is preliminary data.</text>
</comment>
<gene>
    <name evidence="2" type="ORF">WMY93_032610</name>
</gene>
<feature type="compositionally biased region" description="Polar residues" evidence="1">
    <location>
        <begin position="8"/>
        <end position="17"/>
    </location>
</feature>
<dbReference type="Proteomes" id="UP001460270">
    <property type="component" value="Unassembled WGS sequence"/>
</dbReference>
<sequence length="237" mass="27067">MSREKSKSQTASKLTATETDHDYQMDITSTSHKRKSPKTPTKIPTPPNKMMAQVNDPNAALFDAIQNLTGKIEVLSAQLTATSDIIDKLSSRTDKNEADIMDCNSKIDKLTKSVPTLAKENEALKDRVLELERYKRCWNLKLRVDTVHRLGRREEGKHCQVIIQFTARVQRDGFWKATKNNKICKDLGIHFKEDFCQQDRDARAAVWPKMERARANGRNVYYRGPTGYIDGVRVTPD</sequence>
<organism evidence="2 3">
    <name type="scientific">Mugilogobius chulae</name>
    <name type="common">yellowstripe goby</name>
    <dbReference type="NCBI Taxonomy" id="88201"/>
    <lineage>
        <taxon>Eukaryota</taxon>
        <taxon>Metazoa</taxon>
        <taxon>Chordata</taxon>
        <taxon>Craniata</taxon>
        <taxon>Vertebrata</taxon>
        <taxon>Euteleostomi</taxon>
        <taxon>Actinopterygii</taxon>
        <taxon>Neopterygii</taxon>
        <taxon>Teleostei</taxon>
        <taxon>Neoteleostei</taxon>
        <taxon>Acanthomorphata</taxon>
        <taxon>Gobiaria</taxon>
        <taxon>Gobiiformes</taxon>
        <taxon>Gobioidei</taxon>
        <taxon>Gobiidae</taxon>
        <taxon>Gobionellinae</taxon>
        <taxon>Mugilogobius</taxon>
    </lineage>
</organism>
<feature type="region of interest" description="Disordered" evidence="1">
    <location>
        <begin position="1"/>
        <end position="49"/>
    </location>
</feature>
<dbReference type="Gene3D" id="1.20.5.340">
    <property type="match status" value="1"/>
</dbReference>
<evidence type="ECO:0000313" key="2">
    <source>
        <dbReference type="EMBL" id="KAK7880749.1"/>
    </source>
</evidence>
<protein>
    <submittedName>
        <fullName evidence="2">Uncharacterized protein</fullName>
    </submittedName>
</protein>
<evidence type="ECO:0000313" key="3">
    <source>
        <dbReference type="Proteomes" id="UP001460270"/>
    </source>
</evidence>
<evidence type="ECO:0000256" key="1">
    <source>
        <dbReference type="SAM" id="MobiDB-lite"/>
    </source>
</evidence>
<dbReference type="EMBL" id="JBBPFD010000053">
    <property type="protein sequence ID" value="KAK7880749.1"/>
    <property type="molecule type" value="Genomic_DNA"/>
</dbReference>